<dbReference type="Pfam" id="PF18317">
    <property type="entry name" value="SDH_C"/>
    <property type="match status" value="1"/>
</dbReference>
<dbReference type="GO" id="GO:0009073">
    <property type="term" value="P:aromatic amino acid family biosynthetic process"/>
    <property type="evidence" value="ECO:0007669"/>
    <property type="project" value="UniProtKB-KW"/>
</dbReference>
<feature type="active site" description="Proton acceptor" evidence="8">
    <location>
        <position position="66"/>
    </location>
</feature>
<dbReference type="UniPathway" id="UPA00053">
    <property type="reaction ID" value="UER00087"/>
</dbReference>
<keyword evidence="4 8" id="KW-0521">NADP</keyword>
<dbReference type="CDD" id="cd01065">
    <property type="entry name" value="NAD_bind_Shikimate_DH"/>
    <property type="match status" value="1"/>
</dbReference>
<keyword evidence="5 8" id="KW-0560">Oxidoreductase</keyword>
<evidence type="ECO:0000256" key="1">
    <source>
        <dbReference type="ARBA" id="ARBA00004871"/>
    </source>
</evidence>
<dbReference type="STRING" id="1385511.GCA_000425225_04063"/>
<accession>A0A0A5FVD7</accession>
<comment type="subunit">
    <text evidence="8">Homodimer.</text>
</comment>
<feature type="binding site" evidence="8">
    <location>
        <begin position="15"/>
        <end position="17"/>
    </location>
    <ligand>
        <name>shikimate</name>
        <dbReference type="ChEBI" id="CHEBI:36208"/>
    </ligand>
</feature>
<evidence type="ECO:0000256" key="8">
    <source>
        <dbReference type="HAMAP-Rule" id="MF_00222"/>
    </source>
</evidence>
<dbReference type="AlphaFoldDB" id="A0A0A5FVD7"/>
<dbReference type="EMBL" id="AVPF01000077">
    <property type="protein sequence ID" value="KGX83884.1"/>
    <property type="molecule type" value="Genomic_DNA"/>
</dbReference>
<dbReference type="GO" id="GO:0004764">
    <property type="term" value="F:shikimate 3-dehydrogenase (NADP+) activity"/>
    <property type="evidence" value="ECO:0007669"/>
    <property type="project" value="UniProtKB-UniRule"/>
</dbReference>
<comment type="function">
    <text evidence="8">Involved in the biosynthesis of the chorismate, which leads to the biosynthesis of aromatic amino acids. Catalyzes the reversible NADPH linked reduction of 3-dehydroshikimate (DHSA) to yield shikimate (SA).</text>
</comment>
<evidence type="ECO:0000256" key="5">
    <source>
        <dbReference type="ARBA" id="ARBA00023002"/>
    </source>
</evidence>
<gene>
    <name evidence="8" type="primary">aroE</name>
    <name evidence="12" type="ORF">N783_20745</name>
</gene>
<evidence type="ECO:0000256" key="3">
    <source>
        <dbReference type="ARBA" id="ARBA00022605"/>
    </source>
</evidence>
<dbReference type="GO" id="GO:0005829">
    <property type="term" value="C:cytosol"/>
    <property type="evidence" value="ECO:0007669"/>
    <property type="project" value="TreeGrafter"/>
</dbReference>
<dbReference type="OrthoDB" id="9792692at2"/>
<feature type="binding site" evidence="8">
    <location>
        <begin position="128"/>
        <end position="132"/>
    </location>
    <ligand>
        <name>NADP(+)</name>
        <dbReference type="ChEBI" id="CHEBI:58349"/>
    </ligand>
</feature>
<reference evidence="12 13" key="1">
    <citation type="submission" date="2013-08" db="EMBL/GenBank/DDBJ databases">
        <authorList>
            <person name="Huang J."/>
            <person name="Wang G."/>
        </authorList>
    </citation>
    <scope>NUCLEOTIDE SEQUENCE [LARGE SCALE GENOMIC DNA]</scope>
    <source>
        <strain evidence="12 13">BH030004</strain>
    </source>
</reference>
<dbReference type="Proteomes" id="UP000030403">
    <property type="component" value="Unassembled WGS sequence"/>
</dbReference>
<comment type="caution">
    <text evidence="8">Lacks conserved residue(s) required for the propagation of feature annotation.</text>
</comment>
<feature type="binding site" evidence="8">
    <location>
        <position position="62"/>
    </location>
    <ligand>
        <name>shikimate</name>
        <dbReference type="ChEBI" id="CHEBI:36208"/>
    </ligand>
</feature>
<dbReference type="PANTHER" id="PTHR21089:SF1">
    <property type="entry name" value="BIFUNCTIONAL 3-DEHYDROQUINATE DEHYDRATASE_SHIKIMATE DEHYDROGENASE, CHLOROPLASTIC"/>
    <property type="match status" value="1"/>
</dbReference>
<keyword evidence="6 8" id="KW-0057">Aromatic amino acid biosynthesis</keyword>
<feature type="domain" description="SDH C-terminal" evidence="11">
    <location>
        <begin position="243"/>
        <end position="259"/>
    </location>
</feature>
<dbReference type="Pfam" id="PF01488">
    <property type="entry name" value="Shikimate_DH"/>
    <property type="match status" value="1"/>
</dbReference>
<dbReference type="EC" id="1.1.1.25" evidence="2 8"/>
<dbReference type="GO" id="GO:0050661">
    <property type="term" value="F:NADP binding"/>
    <property type="evidence" value="ECO:0007669"/>
    <property type="project" value="InterPro"/>
</dbReference>
<feature type="binding site" evidence="8">
    <location>
        <position position="220"/>
    </location>
    <ligand>
        <name>NADP(+)</name>
        <dbReference type="ChEBI" id="CHEBI:58349"/>
    </ligand>
</feature>
<feature type="binding site" evidence="8">
    <location>
        <position position="222"/>
    </location>
    <ligand>
        <name>shikimate</name>
        <dbReference type="ChEBI" id="CHEBI:36208"/>
    </ligand>
</feature>
<evidence type="ECO:0000256" key="7">
    <source>
        <dbReference type="ARBA" id="ARBA00049442"/>
    </source>
</evidence>
<evidence type="ECO:0000259" key="11">
    <source>
        <dbReference type="Pfam" id="PF18317"/>
    </source>
</evidence>
<dbReference type="GO" id="GO:0008652">
    <property type="term" value="P:amino acid biosynthetic process"/>
    <property type="evidence" value="ECO:0007669"/>
    <property type="project" value="UniProtKB-KW"/>
</dbReference>
<dbReference type="eggNOG" id="COG0169">
    <property type="taxonomic scope" value="Bacteria"/>
</dbReference>
<evidence type="ECO:0000313" key="12">
    <source>
        <dbReference type="EMBL" id="KGX83884.1"/>
    </source>
</evidence>
<dbReference type="SUPFAM" id="SSF51735">
    <property type="entry name" value="NAD(P)-binding Rossmann-fold domains"/>
    <property type="match status" value="1"/>
</dbReference>
<comment type="caution">
    <text evidence="12">The sequence shown here is derived from an EMBL/GenBank/DDBJ whole genome shotgun (WGS) entry which is preliminary data.</text>
</comment>
<comment type="pathway">
    <text evidence="1 8">Metabolic intermediate biosynthesis; chorismate biosynthesis; chorismate from D-erythrose 4-phosphate and phosphoenolpyruvate: step 4/7.</text>
</comment>
<dbReference type="Pfam" id="PF08501">
    <property type="entry name" value="Shikimate_dh_N"/>
    <property type="match status" value="1"/>
</dbReference>
<protein>
    <recommendedName>
        <fullName evidence="2 8">Shikimate dehydrogenase (NADP(+))</fullName>
        <shortName evidence="8">SDH</shortName>
        <ecNumber evidence="2 8">1.1.1.25</ecNumber>
    </recommendedName>
</protein>
<feature type="binding site" evidence="8">
    <location>
        <position position="102"/>
    </location>
    <ligand>
        <name>shikimate</name>
        <dbReference type="ChEBI" id="CHEBI:36208"/>
    </ligand>
</feature>
<dbReference type="InterPro" id="IPR022893">
    <property type="entry name" value="Shikimate_DH_fam"/>
</dbReference>
<comment type="catalytic activity">
    <reaction evidence="7 8">
        <text>shikimate + NADP(+) = 3-dehydroshikimate + NADPH + H(+)</text>
        <dbReference type="Rhea" id="RHEA:17737"/>
        <dbReference type="ChEBI" id="CHEBI:15378"/>
        <dbReference type="ChEBI" id="CHEBI:16630"/>
        <dbReference type="ChEBI" id="CHEBI:36208"/>
        <dbReference type="ChEBI" id="CHEBI:57783"/>
        <dbReference type="ChEBI" id="CHEBI:58349"/>
        <dbReference type="EC" id="1.1.1.25"/>
    </reaction>
</comment>
<proteinExistence type="inferred from homology"/>
<dbReference type="Gene3D" id="3.40.50.720">
    <property type="entry name" value="NAD(P)-binding Rossmann-like Domain"/>
    <property type="match status" value="1"/>
</dbReference>
<evidence type="ECO:0000313" key="13">
    <source>
        <dbReference type="Proteomes" id="UP000030403"/>
    </source>
</evidence>
<dbReference type="GO" id="GO:0009423">
    <property type="term" value="P:chorismate biosynthetic process"/>
    <property type="evidence" value="ECO:0007669"/>
    <property type="project" value="UniProtKB-UniRule"/>
</dbReference>
<feature type="domain" description="Quinate/shikimate 5-dehydrogenase/glutamyl-tRNA reductase" evidence="9">
    <location>
        <begin position="118"/>
        <end position="196"/>
    </location>
</feature>
<dbReference type="InterPro" id="IPR036291">
    <property type="entry name" value="NAD(P)-bd_dom_sf"/>
</dbReference>
<organism evidence="12 13">
    <name type="scientific">Pontibacillus marinus BH030004 = DSM 16465</name>
    <dbReference type="NCBI Taxonomy" id="1385511"/>
    <lineage>
        <taxon>Bacteria</taxon>
        <taxon>Bacillati</taxon>
        <taxon>Bacillota</taxon>
        <taxon>Bacilli</taxon>
        <taxon>Bacillales</taxon>
        <taxon>Bacillaceae</taxon>
        <taxon>Pontibacillus</taxon>
    </lineage>
</organism>
<evidence type="ECO:0000256" key="4">
    <source>
        <dbReference type="ARBA" id="ARBA00022857"/>
    </source>
</evidence>
<keyword evidence="3 8" id="KW-0028">Amino-acid biosynthesis</keyword>
<comment type="similarity">
    <text evidence="8">Belongs to the shikimate dehydrogenase family.</text>
</comment>
<feature type="binding site" evidence="8">
    <location>
        <position position="87"/>
    </location>
    <ligand>
        <name>shikimate</name>
        <dbReference type="ChEBI" id="CHEBI:36208"/>
    </ligand>
</feature>
<feature type="binding site" evidence="8">
    <location>
        <position position="243"/>
    </location>
    <ligand>
        <name>NADP(+)</name>
        <dbReference type="ChEBI" id="CHEBI:58349"/>
    </ligand>
</feature>
<dbReference type="Gene3D" id="3.40.50.10860">
    <property type="entry name" value="Leucine Dehydrogenase, chain A, domain 1"/>
    <property type="match status" value="1"/>
</dbReference>
<name>A0A0A5FVD7_9BACI</name>
<evidence type="ECO:0000259" key="9">
    <source>
        <dbReference type="Pfam" id="PF01488"/>
    </source>
</evidence>
<dbReference type="NCBIfam" id="TIGR00507">
    <property type="entry name" value="aroE"/>
    <property type="match status" value="1"/>
</dbReference>
<evidence type="ECO:0000259" key="10">
    <source>
        <dbReference type="Pfam" id="PF08501"/>
    </source>
</evidence>
<dbReference type="HAMAP" id="MF_00222">
    <property type="entry name" value="Shikimate_DH_AroE"/>
    <property type="match status" value="1"/>
</dbReference>
<dbReference type="InterPro" id="IPR013708">
    <property type="entry name" value="Shikimate_DH-bd_N"/>
</dbReference>
<dbReference type="RefSeq" id="WP_027447542.1">
    <property type="nucleotide sequence ID" value="NZ_AULJ01000069.1"/>
</dbReference>
<dbReference type="InterPro" id="IPR011342">
    <property type="entry name" value="Shikimate_DH"/>
</dbReference>
<dbReference type="InterPro" id="IPR041121">
    <property type="entry name" value="SDH_C"/>
</dbReference>
<keyword evidence="13" id="KW-1185">Reference proteome</keyword>
<sequence>MSYFFGLVGYPAAHSRSPWIHNHFLDQQQKQGIYRVFETPPDEFASTLKAMRTLQIDGFNVTVPYKERILSFLDEVDPYAKMIGAVNTVHLENGKWIGYNTDGKGFIRSFKESYPRHSFSEMKVLCIGAGGAAKGIYRALVEENTPSVDIANRSQQRAQEMLDLKSSETNTSILTLEEAEEKMSEYDMIVQTTSVGMAPNDKESILSLTHVHPDAVVCDIVYRPMETAFLKEAKERGAHVLYGHGMLLYQAALSYEIWTSSVLKAELLLEKFEQQLKGEEPC</sequence>
<evidence type="ECO:0000256" key="6">
    <source>
        <dbReference type="ARBA" id="ARBA00023141"/>
    </source>
</evidence>
<dbReference type="InterPro" id="IPR046346">
    <property type="entry name" value="Aminoacid_DH-like_N_sf"/>
</dbReference>
<evidence type="ECO:0000256" key="2">
    <source>
        <dbReference type="ARBA" id="ARBA00012962"/>
    </source>
</evidence>
<feature type="domain" description="Shikimate dehydrogenase substrate binding N-terminal" evidence="10">
    <location>
        <begin position="7"/>
        <end position="89"/>
    </location>
</feature>
<dbReference type="GO" id="GO:0019632">
    <property type="term" value="P:shikimate metabolic process"/>
    <property type="evidence" value="ECO:0007669"/>
    <property type="project" value="InterPro"/>
</dbReference>
<feature type="binding site" evidence="8">
    <location>
        <position position="250"/>
    </location>
    <ligand>
        <name>shikimate</name>
        <dbReference type="ChEBI" id="CHEBI:36208"/>
    </ligand>
</feature>
<dbReference type="InterPro" id="IPR006151">
    <property type="entry name" value="Shikm_DH/Glu-tRNA_Rdtase"/>
</dbReference>
<dbReference type="PANTHER" id="PTHR21089">
    <property type="entry name" value="SHIKIMATE DEHYDROGENASE"/>
    <property type="match status" value="1"/>
</dbReference>
<dbReference type="SUPFAM" id="SSF53223">
    <property type="entry name" value="Aminoacid dehydrogenase-like, N-terminal domain"/>
    <property type="match status" value="1"/>
</dbReference>